<accession>A0A0M3J1Y3</accession>
<dbReference type="Gene3D" id="3.40.850.10">
    <property type="entry name" value="Kinesin motor domain"/>
    <property type="match status" value="1"/>
</dbReference>
<feature type="binding site" evidence="6">
    <location>
        <begin position="73"/>
        <end position="80"/>
    </location>
    <ligand>
        <name>ATP</name>
        <dbReference type="ChEBI" id="CHEBI:30616"/>
    </ligand>
</feature>
<evidence type="ECO:0000259" key="7">
    <source>
        <dbReference type="PROSITE" id="PS51456"/>
    </source>
</evidence>
<keyword evidence="3 6" id="KW-0518">Myosin</keyword>
<dbReference type="OrthoDB" id="6108017at2759"/>
<organism evidence="10">
    <name type="scientific">Anisakis simplex</name>
    <name type="common">Herring worm</name>
    <dbReference type="NCBI Taxonomy" id="6269"/>
    <lineage>
        <taxon>Eukaryota</taxon>
        <taxon>Metazoa</taxon>
        <taxon>Ecdysozoa</taxon>
        <taxon>Nematoda</taxon>
        <taxon>Chromadorea</taxon>
        <taxon>Rhabditida</taxon>
        <taxon>Spirurina</taxon>
        <taxon>Ascaridomorpha</taxon>
        <taxon>Ascaridoidea</taxon>
        <taxon>Anisakidae</taxon>
        <taxon>Anisakis</taxon>
        <taxon>Anisakis simplex complex</taxon>
    </lineage>
</organism>
<keyword evidence="9" id="KW-1185">Reference proteome</keyword>
<dbReference type="SUPFAM" id="SSF52540">
    <property type="entry name" value="P-loop containing nucleoside triphosphate hydrolases"/>
    <property type="match status" value="1"/>
</dbReference>
<dbReference type="InterPro" id="IPR036961">
    <property type="entry name" value="Kinesin_motor_dom_sf"/>
</dbReference>
<feature type="domain" description="Myosin motor" evidence="7">
    <location>
        <begin position="1"/>
        <end position="131"/>
    </location>
</feature>
<evidence type="ECO:0000256" key="4">
    <source>
        <dbReference type="ARBA" id="ARBA00023175"/>
    </source>
</evidence>
<dbReference type="InterPro" id="IPR001609">
    <property type="entry name" value="Myosin_head_motor_dom-like"/>
</dbReference>
<reference evidence="8 9" key="2">
    <citation type="submission" date="2018-11" db="EMBL/GenBank/DDBJ databases">
        <authorList>
            <consortium name="Pathogen Informatics"/>
        </authorList>
    </citation>
    <scope>NUCLEOTIDE SEQUENCE [LARGE SCALE GENOMIC DNA]</scope>
</reference>
<evidence type="ECO:0000256" key="3">
    <source>
        <dbReference type="ARBA" id="ARBA00023123"/>
    </source>
</evidence>
<dbReference type="PROSITE" id="PS51456">
    <property type="entry name" value="MYOSIN_MOTOR"/>
    <property type="match status" value="1"/>
</dbReference>
<proteinExistence type="inferred from homology"/>
<dbReference type="GO" id="GO:0030139">
    <property type="term" value="C:endocytic vesicle"/>
    <property type="evidence" value="ECO:0007669"/>
    <property type="project" value="TreeGrafter"/>
</dbReference>
<evidence type="ECO:0000256" key="5">
    <source>
        <dbReference type="ARBA" id="ARBA00023203"/>
    </source>
</evidence>
<dbReference type="PANTHER" id="PTHR13140:SF745">
    <property type="entry name" value="UNCONVENTIONAL MYOSIN-VI"/>
    <property type="match status" value="1"/>
</dbReference>
<dbReference type="Proteomes" id="UP000267096">
    <property type="component" value="Unassembled WGS sequence"/>
</dbReference>
<keyword evidence="1 6" id="KW-0547">Nucleotide-binding</keyword>
<dbReference type="InterPro" id="IPR027417">
    <property type="entry name" value="P-loop_NTPase"/>
</dbReference>
<protein>
    <submittedName>
        <fullName evidence="10">Myosin motor domain-containing protein</fullName>
    </submittedName>
</protein>
<evidence type="ECO:0000256" key="6">
    <source>
        <dbReference type="PROSITE-ProRule" id="PRU00782"/>
    </source>
</evidence>
<gene>
    <name evidence="8" type="ORF">ASIM_LOCUS1416</name>
</gene>
<comment type="caution">
    <text evidence="6">Lacks conserved residue(s) required for the propagation of feature annotation.</text>
</comment>
<dbReference type="Pfam" id="PF00063">
    <property type="entry name" value="Myosin_head"/>
    <property type="match status" value="1"/>
</dbReference>
<keyword evidence="2 6" id="KW-0067">ATP-binding</keyword>
<dbReference type="PANTHER" id="PTHR13140">
    <property type="entry name" value="MYOSIN"/>
    <property type="match status" value="1"/>
</dbReference>
<evidence type="ECO:0000313" key="8">
    <source>
        <dbReference type="EMBL" id="VDK18740.1"/>
    </source>
</evidence>
<dbReference type="GO" id="GO:0030048">
    <property type="term" value="P:actin filament-based movement"/>
    <property type="evidence" value="ECO:0007669"/>
    <property type="project" value="TreeGrafter"/>
</dbReference>
<evidence type="ECO:0000313" key="10">
    <source>
        <dbReference type="WBParaSite" id="ASIM_0000153701-mRNA-1"/>
    </source>
</evidence>
<dbReference type="AlphaFoldDB" id="A0A0M3J1Y3"/>
<keyword evidence="5 6" id="KW-0009">Actin-binding</keyword>
<keyword evidence="4 6" id="KW-0505">Motor protein</keyword>
<reference evidence="10" key="1">
    <citation type="submission" date="2017-02" db="UniProtKB">
        <authorList>
            <consortium name="WormBaseParasite"/>
        </authorList>
    </citation>
    <scope>IDENTIFICATION</scope>
</reference>
<evidence type="ECO:0000256" key="1">
    <source>
        <dbReference type="ARBA" id="ARBA00022741"/>
    </source>
</evidence>
<dbReference type="GO" id="GO:0051015">
    <property type="term" value="F:actin filament binding"/>
    <property type="evidence" value="ECO:0007669"/>
    <property type="project" value="TreeGrafter"/>
</dbReference>
<name>A0A0M3J1Y3_ANISI</name>
<dbReference type="WBParaSite" id="ASIM_0000153701-mRNA-1">
    <property type="protein sequence ID" value="ASIM_0000153701-mRNA-1"/>
    <property type="gene ID" value="ASIM_0000153701"/>
</dbReference>
<dbReference type="GO" id="GO:0016459">
    <property type="term" value="C:myosin complex"/>
    <property type="evidence" value="ECO:0007669"/>
    <property type="project" value="UniProtKB-KW"/>
</dbReference>
<dbReference type="GO" id="GO:0005524">
    <property type="term" value="F:ATP binding"/>
    <property type="evidence" value="ECO:0007669"/>
    <property type="project" value="UniProtKB-UniRule"/>
</dbReference>
<sequence>MDEAFSYFQTYTANILIAVNPYEQIDSLYDVKNIKKYQGKSIGQLPPHIFAIADQAYRDMKRLCKSQSIIVSGESGAGKTESQKYILRYLCESWGVGTDSIQQRILEGELISLLHSAISMITDRRSIGEIR</sequence>
<dbReference type="GO" id="GO:0007015">
    <property type="term" value="P:actin filament organization"/>
    <property type="evidence" value="ECO:0007669"/>
    <property type="project" value="TreeGrafter"/>
</dbReference>
<dbReference type="GO" id="GO:0000146">
    <property type="term" value="F:microfilament motor activity"/>
    <property type="evidence" value="ECO:0007669"/>
    <property type="project" value="TreeGrafter"/>
</dbReference>
<evidence type="ECO:0000256" key="2">
    <source>
        <dbReference type="ARBA" id="ARBA00022840"/>
    </source>
</evidence>
<dbReference type="EMBL" id="UYRR01001493">
    <property type="protein sequence ID" value="VDK18740.1"/>
    <property type="molecule type" value="Genomic_DNA"/>
</dbReference>
<dbReference type="PRINTS" id="PR00193">
    <property type="entry name" value="MYOSINHEAVY"/>
</dbReference>
<evidence type="ECO:0000313" key="9">
    <source>
        <dbReference type="Proteomes" id="UP000267096"/>
    </source>
</evidence>
<comment type="similarity">
    <text evidence="6">Belongs to the TRAFAC class myosin-kinesin ATPase superfamily. Myosin family.</text>
</comment>
<dbReference type="GO" id="GO:0005886">
    <property type="term" value="C:plasma membrane"/>
    <property type="evidence" value="ECO:0007669"/>
    <property type="project" value="TreeGrafter"/>
</dbReference>